<dbReference type="OrthoDB" id="674604at2759"/>
<dbReference type="SMART" id="SM00320">
    <property type="entry name" value="WD40"/>
    <property type="match status" value="7"/>
</dbReference>
<evidence type="ECO:0000256" key="4">
    <source>
        <dbReference type="SAM" id="MobiDB-lite"/>
    </source>
</evidence>
<dbReference type="STRING" id="1849047.A0A3D8SH85"/>
<evidence type="ECO:0000256" key="3">
    <source>
        <dbReference type="PROSITE-ProRule" id="PRU00221"/>
    </source>
</evidence>
<feature type="repeat" description="WD" evidence="3">
    <location>
        <begin position="282"/>
        <end position="323"/>
    </location>
</feature>
<feature type="compositionally biased region" description="Basic and acidic residues" evidence="4">
    <location>
        <begin position="413"/>
        <end position="426"/>
    </location>
</feature>
<dbReference type="CDD" id="cd00200">
    <property type="entry name" value="WD40"/>
    <property type="match status" value="1"/>
</dbReference>
<dbReference type="PANTHER" id="PTHR19848">
    <property type="entry name" value="WD40 REPEAT PROTEIN"/>
    <property type="match status" value="1"/>
</dbReference>
<dbReference type="InterPro" id="IPR015943">
    <property type="entry name" value="WD40/YVTN_repeat-like_dom_sf"/>
</dbReference>
<evidence type="ECO:0000313" key="6">
    <source>
        <dbReference type="EMBL" id="RDW85118.1"/>
    </source>
</evidence>
<proteinExistence type="predicted"/>
<dbReference type="Pfam" id="PF25175">
    <property type="entry name" value="Beta-prop_WDR5"/>
    <property type="match status" value="1"/>
</dbReference>
<dbReference type="Proteomes" id="UP000256645">
    <property type="component" value="Unassembled WGS sequence"/>
</dbReference>
<feature type="compositionally biased region" description="Low complexity" evidence="4">
    <location>
        <begin position="74"/>
        <end position="87"/>
    </location>
</feature>
<dbReference type="PANTHER" id="PTHR19848:SF8">
    <property type="entry name" value="F-BOX AND WD REPEAT DOMAIN CONTAINING 7"/>
    <property type="match status" value="1"/>
</dbReference>
<feature type="region of interest" description="Disordered" evidence="4">
    <location>
        <begin position="413"/>
        <end position="478"/>
    </location>
</feature>
<protein>
    <submittedName>
        <fullName evidence="6">WD40 repeat-like protein</fullName>
    </submittedName>
</protein>
<name>A0A3D8SH85_9HELO</name>
<evidence type="ECO:0000313" key="7">
    <source>
        <dbReference type="Proteomes" id="UP000256645"/>
    </source>
</evidence>
<feature type="repeat" description="WD" evidence="3">
    <location>
        <begin position="197"/>
        <end position="238"/>
    </location>
</feature>
<feature type="domain" description="WDR5-like beta-propeller" evidence="5">
    <location>
        <begin position="112"/>
        <end position="401"/>
    </location>
</feature>
<keyword evidence="1 3" id="KW-0853">WD repeat</keyword>
<dbReference type="PROSITE" id="PS50082">
    <property type="entry name" value="WD_REPEATS_2"/>
    <property type="match status" value="7"/>
</dbReference>
<dbReference type="InterPro" id="IPR001632">
    <property type="entry name" value="WD40_G-protein_beta-like"/>
</dbReference>
<dbReference type="SUPFAM" id="SSF50978">
    <property type="entry name" value="WD40 repeat-like"/>
    <property type="match status" value="1"/>
</dbReference>
<evidence type="ECO:0000256" key="1">
    <source>
        <dbReference type="ARBA" id="ARBA00022574"/>
    </source>
</evidence>
<keyword evidence="2" id="KW-0677">Repeat</keyword>
<evidence type="ECO:0000256" key="2">
    <source>
        <dbReference type="ARBA" id="ARBA00022737"/>
    </source>
</evidence>
<feature type="repeat" description="WD" evidence="3">
    <location>
        <begin position="370"/>
        <end position="401"/>
    </location>
</feature>
<dbReference type="PROSITE" id="PS50294">
    <property type="entry name" value="WD_REPEATS_REGION"/>
    <property type="match status" value="6"/>
</dbReference>
<dbReference type="EMBL" id="PDLM01000002">
    <property type="protein sequence ID" value="RDW85118.1"/>
    <property type="molecule type" value="Genomic_DNA"/>
</dbReference>
<dbReference type="PROSITE" id="PS00678">
    <property type="entry name" value="WD_REPEATS_1"/>
    <property type="match status" value="3"/>
</dbReference>
<organism evidence="6 7">
    <name type="scientific">Coleophoma cylindrospora</name>
    <dbReference type="NCBI Taxonomy" id="1849047"/>
    <lineage>
        <taxon>Eukaryota</taxon>
        <taxon>Fungi</taxon>
        <taxon>Dikarya</taxon>
        <taxon>Ascomycota</taxon>
        <taxon>Pezizomycotina</taxon>
        <taxon>Leotiomycetes</taxon>
        <taxon>Helotiales</taxon>
        <taxon>Dermateaceae</taxon>
        <taxon>Coleophoma</taxon>
    </lineage>
</organism>
<feature type="repeat" description="WD" evidence="3">
    <location>
        <begin position="112"/>
        <end position="153"/>
    </location>
</feature>
<accession>A0A3D8SH85</accession>
<feature type="region of interest" description="Disordered" evidence="4">
    <location>
        <begin position="1"/>
        <end position="103"/>
    </location>
</feature>
<feature type="repeat" description="WD" evidence="3">
    <location>
        <begin position="154"/>
        <end position="186"/>
    </location>
</feature>
<dbReference type="InterPro" id="IPR036322">
    <property type="entry name" value="WD40_repeat_dom_sf"/>
</dbReference>
<dbReference type="PRINTS" id="PR00319">
    <property type="entry name" value="GPROTEINB"/>
</dbReference>
<dbReference type="InterPro" id="IPR019775">
    <property type="entry name" value="WD40_repeat_CS"/>
</dbReference>
<feature type="repeat" description="WD" evidence="3">
    <location>
        <begin position="346"/>
        <end position="369"/>
    </location>
</feature>
<gene>
    <name evidence="6" type="ORF">BP6252_02708</name>
</gene>
<dbReference type="FunFam" id="2.130.10.10:FF:000510">
    <property type="entry name" value="WD repeat protein"/>
    <property type="match status" value="1"/>
</dbReference>
<sequence>MSDFDSAESTPVPERPRKRQRIYDDSEASTPRYSSPDEVEGDHKPARSSNLRRTPRSRSASSEERSPRPKYRSRSASSSGSAGASPSQTPDAGPSPPAYKPPQLNYKQKFILRGHQKAVSQVRISPDGCWIASASADATIKIWNATTGKHMRTLEGHLAGISAIAWSPDSNTLASGSDDKIIRLWDRASGIPYPVPLIGHHNYVFSLAFSPKGNMLASGSFDEALFLWDLRARKLMRSLPAHSDPIGGVEFVRDGTLIGSCSTDGLIRVWDTATGQCLKTIVHEDNPSVTTIRFSPNGRFILAFTLDSSIRLWDYVSGTCKKTYQGHTNLKYSLGGTFVTGATSAYIASGSEDGDIFFWDAKTKEVVQRVSGHDGVVFWVDSCPMTGLVVSGGMDGTVRIWVDTYEDDTMAREEAAPLEDDYKPKEDPEDDNMAVKQEDIEDSEEKYHNDTPMGRSPSRERSPARSQEQVTSPERMEH</sequence>
<comment type="caution">
    <text evidence="6">The sequence shown here is derived from an EMBL/GenBank/DDBJ whole genome shotgun (WGS) entry which is preliminary data.</text>
</comment>
<dbReference type="AlphaFoldDB" id="A0A3D8SH85"/>
<reference evidence="6 7" key="1">
    <citation type="journal article" date="2018" name="IMA Fungus">
        <title>IMA Genome-F 9: Draft genome sequence of Annulohypoxylon stygium, Aspergillus mulundensis, Berkeleyomyces basicola (syn. Thielaviopsis basicola), Ceratocystis smalleyi, two Cercospora beticola strains, Coleophoma cylindrospora, Fusarium fracticaudum, Phialophora cf. hyalina, and Morchella septimelata.</title>
        <authorList>
            <person name="Wingfield B.D."/>
            <person name="Bills G.F."/>
            <person name="Dong Y."/>
            <person name="Huang W."/>
            <person name="Nel W.J."/>
            <person name="Swalarsk-Parry B.S."/>
            <person name="Vaghefi N."/>
            <person name="Wilken P.M."/>
            <person name="An Z."/>
            <person name="de Beer Z.W."/>
            <person name="De Vos L."/>
            <person name="Chen L."/>
            <person name="Duong T.A."/>
            <person name="Gao Y."/>
            <person name="Hammerbacher A."/>
            <person name="Kikkert J.R."/>
            <person name="Li Y."/>
            <person name="Li H."/>
            <person name="Li K."/>
            <person name="Li Q."/>
            <person name="Liu X."/>
            <person name="Ma X."/>
            <person name="Naidoo K."/>
            <person name="Pethybridge S.J."/>
            <person name="Sun J."/>
            <person name="Steenkamp E.T."/>
            <person name="van der Nest M.A."/>
            <person name="van Wyk S."/>
            <person name="Wingfield M.J."/>
            <person name="Xiong C."/>
            <person name="Yue Q."/>
            <person name="Zhang X."/>
        </authorList>
    </citation>
    <scope>NUCLEOTIDE SEQUENCE [LARGE SCALE GENOMIC DNA]</scope>
    <source>
        <strain evidence="6 7">BP6252</strain>
    </source>
</reference>
<dbReference type="InterPro" id="IPR001680">
    <property type="entry name" value="WD40_rpt"/>
</dbReference>
<feature type="repeat" description="WD" evidence="3">
    <location>
        <begin position="239"/>
        <end position="280"/>
    </location>
</feature>
<dbReference type="InterPro" id="IPR020472">
    <property type="entry name" value="WD40_PAC1"/>
</dbReference>
<dbReference type="Gene3D" id="2.130.10.10">
    <property type="entry name" value="YVTN repeat-like/Quinoprotein amine dehydrogenase"/>
    <property type="match status" value="1"/>
</dbReference>
<dbReference type="InterPro" id="IPR059122">
    <property type="entry name" value="Beta-prop_WDR5-like"/>
</dbReference>
<keyword evidence="7" id="KW-1185">Reference proteome</keyword>
<evidence type="ECO:0000259" key="5">
    <source>
        <dbReference type="Pfam" id="PF25175"/>
    </source>
</evidence>
<dbReference type="PRINTS" id="PR00320">
    <property type="entry name" value="GPROTEINBRPT"/>
</dbReference>